<evidence type="ECO:0000313" key="6">
    <source>
        <dbReference type="Proteomes" id="UP000626092"/>
    </source>
</evidence>
<dbReference type="SUPFAM" id="SSF56112">
    <property type="entry name" value="Protein kinase-like (PK-like)"/>
    <property type="match status" value="1"/>
</dbReference>
<dbReference type="FunFam" id="3.30.200.20:FF:000745">
    <property type="entry name" value="Phytosulfokine receptor 2"/>
    <property type="match status" value="1"/>
</dbReference>
<feature type="binding site" evidence="2">
    <location>
        <position position="100"/>
    </location>
    <ligand>
        <name>ATP</name>
        <dbReference type="ChEBI" id="CHEBI:30616"/>
    </ligand>
</feature>
<dbReference type="PANTHER" id="PTHR48006">
    <property type="entry name" value="LEUCINE-RICH REPEAT-CONTAINING PROTEIN DDB_G0281931-RELATED"/>
    <property type="match status" value="1"/>
</dbReference>
<dbReference type="InterPro" id="IPR051824">
    <property type="entry name" value="LRR_Rcpt-Like_S/T_Kinase"/>
</dbReference>
<reference evidence="5" key="1">
    <citation type="submission" date="2019-11" db="EMBL/GenBank/DDBJ databases">
        <authorList>
            <person name="Liu Y."/>
            <person name="Hou J."/>
            <person name="Li T.-Q."/>
            <person name="Guan C.-H."/>
            <person name="Wu X."/>
            <person name="Wu H.-Z."/>
            <person name="Ling F."/>
            <person name="Zhang R."/>
            <person name="Shi X.-G."/>
            <person name="Ren J.-P."/>
            <person name="Chen E.-F."/>
            <person name="Sun J.-M."/>
        </authorList>
    </citation>
    <scope>NUCLEOTIDE SEQUENCE</scope>
    <source>
        <strain evidence="5">Adult_tree_wgs_1</strain>
        <tissue evidence="5">Leaves</tissue>
    </source>
</reference>
<dbReference type="GO" id="GO:0005524">
    <property type="term" value="F:ATP binding"/>
    <property type="evidence" value="ECO:0007669"/>
    <property type="project" value="UniProtKB-UniRule"/>
</dbReference>
<keyword evidence="3" id="KW-1133">Transmembrane helix</keyword>
<dbReference type="AlphaFoldDB" id="A0A834GIN3"/>
<dbReference type="Gene3D" id="3.30.200.20">
    <property type="entry name" value="Phosphorylase Kinase, domain 1"/>
    <property type="match status" value="1"/>
</dbReference>
<name>A0A834GIN3_RHOSS</name>
<dbReference type="PROSITE" id="PS00107">
    <property type="entry name" value="PROTEIN_KINASE_ATP"/>
    <property type="match status" value="1"/>
</dbReference>
<dbReference type="GO" id="GO:0016020">
    <property type="term" value="C:membrane"/>
    <property type="evidence" value="ECO:0007669"/>
    <property type="project" value="UniProtKB-SubCell"/>
</dbReference>
<comment type="subcellular location">
    <subcellularLocation>
        <location evidence="1">Membrane</location>
        <topology evidence="1">Single-pass type I membrane protein</topology>
    </subcellularLocation>
</comment>
<evidence type="ECO:0000313" key="5">
    <source>
        <dbReference type="EMBL" id="KAF7132831.1"/>
    </source>
</evidence>
<sequence>MEQTLQVILIAAGALVVVIMLFTAAACAARRKNRSKIPITRPPAATGLSSTFDPKQVSMAELEKATHNFSPDLIIGHGSFGIVYKARLPHAGLSTVAVKKLRPDAIQGFSEFRAEMAAQSKLRHPNIVTILGFCDTGSDRVLVYEYVQNGSLDQWLLLDTRPETPKTPRSRLTSSWETRIKIVETPRSRLPLSWETRIKIVRGVASGLDFMHNLKTPIIHRNIKASKVLLGNDFEPHIADFGFARIIDGSLSHVSTRVAGTMGYMPPEYIQGATMATAMGDVYSFGILMLQISTGIQPDTLFKEEGNGKGVRFVEWAKEKVDQNLHMEILDANISRAGLEESGVVVFLRIALLCASDSSMDRPTMREVVELLKGIPT</sequence>
<dbReference type="EMBL" id="WJXA01000009">
    <property type="protein sequence ID" value="KAF7132831.1"/>
    <property type="molecule type" value="Genomic_DNA"/>
</dbReference>
<dbReference type="InterPro" id="IPR011009">
    <property type="entry name" value="Kinase-like_dom_sf"/>
</dbReference>
<proteinExistence type="predicted"/>
<organism evidence="5 6">
    <name type="scientific">Rhododendron simsii</name>
    <name type="common">Sims's rhododendron</name>
    <dbReference type="NCBI Taxonomy" id="118357"/>
    <lineage>
        <taxon>Eukaryota</taxon>
        <taxon>Viridiplantae</taxon>
        <taxon>Streptophyta</taxon>
        <taxon>Embryophyta</taxon>
        <taxon>Tracheophyta</taxon>
        <taxon>Spermatophyta</taxon>
        <taxon>Magnoliopsida</taxon>
        <taxon>eudicotyledons</taxon>
        <taxon>Gunneridae</taxon>
        <taxon>Pentapetalae</taxon>
        <taxon>asterids</taxon>
        <taxon>Ericales</taxon>
        <taxon>Ericaceae</taxon>
        <taxon>Ericoideae</taxon>
        <taxon>Rhodoreae</taxon>
        <taxon>Rhododendron</taxon>
    </lineage>
</organism>
<accession>A0A834GIN3</accession>
<keyword evidence="3" id="KW-0812">Transmembrane</keyword>
<dbReference type="InterPro" id="IPR001245">
    <property type="entry name" value="Ser-Thr/Tyr_kinase_cat_dom"/>
</dbReference>
<feature type="transmembrane region" description="Helical" evidence="3">
    <location>
        <begin position="6"/>
        <end position="29"/>
    </location>
</feature>
<dbReference type="Gene3D" id="1.10.510.10">
    <property type="entry name" value="Transferase(Phosphotransferase) domain 1"/>
    <property type="match status" value="1"/>
</dbReference>
<keyword evidence="2" id="KW-0067">ATP-binding</keyword>
<evidence type="ECO:0000256" key="2">
    <source>
        <dbReference type="PROSITE-ProRule" id="PRU10141"/>
    </source>
</evidence>
<evidence type="ECO:0000259" key="4">
    <source>
        <dbReference type="PROSITE" id="PS50011"/>
    </source>
</evidence>
<keyword evidence="6" id="KW-1185">Reference proteome</keyword>
<protein>
    <recommendedName>
        <fullName evidence="4">Protein kinase domain-containing protein</fullName>
    </recommendedName>
</protein>
<dbReference type="Proteomes" id="UP000626092">
    <property type="component" value="Unassembled WGS sequence"/>
</dbReference>
<dbReference type="InterPro" id="IPR017441">
    <property type="entry name" value="Protein_kinase_ATP_BS"/>
</dbReference>
<dbReference type="InterPro" id="IPR000719">
    <property type="entry name" value="Prot_kinase_dom"/>
</dbReference>
<feature type="domain" description="Protein kinase" evidence="4">
    <location>
        <begin position="69"/>
        <end position="377"/>
    </location>
</feature>
<comment type="caution">
    <text evidence="5">The sequence shown here is derived from an EMBL/GenBank/DDBJ whole genome shotgun (WGS) entry which is preliminary data.</text>
</comment>
<keyword evidence="2" id="KW-0547">Nucleotide-binding</keyword>
<gene>
    <name evidence="5" type="ORF">RHSIM_Rhsim09G0033800</name>
</gene>
<evidence type="ECO:0000256" key="3">
    <source>
        <dbReference type="SAM" id="Phobius"/>
    </source>
</evidence>
<dbReference type="GO" id="GO:0004672">
    <property type="term" value="F:protein kinase activity"/>
    <property type="evidence" value="ECO:0007669"/>
    <property type="project" value="InterPro"/>
</dbReference>
<dbReference type="Pfam" id="PF07714">
    <property type="entry name" value="PK_Tyr_Ser-Thr"/>
    <property type="match status" value="1"/>
</dbReference>
<dbReference type="OrthoDB" id="4062651at2759"/>
<evidence type="ECO:0000256" key="1">
    <source>
        <dbReference type="ARBA" id="ARBA00004479"/>
    </source>
</evidence>
<dbReference type="PANTHER" id="PTHR48006:SF47">
    <property type="entry name" value="PHYTOSULFOKINE RECEPTOR 2-LIKE"/>
    <property type="match status" value="1"/>
</dbReference>
<keyword evidence="3" id="KW-0472">Membrane</keyword>
<dbReference type="PROSITE" id="PS50011">
    <property type="entry name" value="PROTEIN_KINASE_DOM"/>
    <property type="match status" value="1"/>
</dbReference>